<feature type="region of interest" description="Disordered" evidence="5">
    <location>
        <begin position="371"/>
        <end position="410"/>
    </location>
</feature>
<dbReference type="EMBL" id="CP003219">
    <property type="protein sequence ID" value="AEW94239.1"/>
    <property type="molecule type" value="Genomic_DNA"/>
</dbReference>
<gene>
    <name evidence="8" type="ordered locus">SCATT_18680</name>
</gene>
<keyword evidence="2 6" id="KW-0812">Transmembrane</keyword>
<dbReference type="InterPro" id="IPR052185">
    <property type="entry name" value="IPC_Synthase-Related"/>
</dbReference>
<evidence type="ECO:0000256" key="5">
    <source>
        <dbReference type="SAM" id="MobiDB-lite"/>
    </source>
</evidence>
<keyword evidence="4 6" id="KW-0472">Membrane</keyword>
<feature type="compositionally biased region" description="Pro residues" evidence="5">
    <location>
        <begin position="371"/>
        <end position="390"/>
    </location>
</feature>
<protein>
    <submittedName>
        <fullName evidence="8">Integral membrane protein</fullName>
    </submittedName>
</protein>
<name>G8WRV6_STREN</name>
<sequence length="410" mass="43899">MGELLVPVRQPGDGPRRPTAYPAGGPRTPAPDVRVRYRTAYGRQRTTYVRNIAKEPRRRVQANDRHRPGGPGADGRDGEDGPMSSPRPSPPTTPGRPRPRDDRPVHGSGPSADVSPARRRPAPRWWAELPLIALVYAAYSGGRLLVAGGTGSAVAHGEAIVRLEHTLRISPEHALNQLFTHQAWLGVPACFAYATLHYVITPAVLVWLWRRHSGSYLYMRTWLMISTLLGLIGFSLLPTAPPRLLPAAAGFQDTMAHFSHLGWWGADASAPQGLGGMTNQYAAMPSLHVGWALWCGVMLWRYAENRVLRVAGLAYPVAITFVVLGTANHYLLDAVAGVAVMIVGLLLTRPARHLTARVRSRFARRAAPAAVPAPPALVPAPRPAPGPADPPVAATPAAVAGPAPASPAGR</sequence>
<evidence type="ECO:0000256" key="1">
    <source>
        <dbReference type="ARBA" id="ARBA00004141"/>
    </source>
</evidence>
<keyword evidence="3 6" id="KW-1133">Transmembrane helix</keyword>
<dbReference type="Proteomes" id="UP000007842">
    <property type="component" value="Chromosome"/>
</dbReference>
<evidence type="ECO:0000256" key="4">
    <source>
        <dbReference type="ARBA" id="ARBA00023136"/>
    </source>
</evidence>
<feature type="transmembrane region" description="Helical" evidence="6">
    <location>
        <begin position="307"/>
        <end position="324"/>
    </location>
</feature>
<evidence type="ECO:0000256" key="2">
    <source>
        <dbReference type="ARBA" id="ARBA00022692"/>
    </source>
</evidence>
<dbReference type="InterPro" id="IPR026841">
    <property type="entry name" value="Aur1/Ipt1"/>
</dbReference>
<dbReference type="PANTHER" id="PTHR31310">
    <property type="match status" value="1"/>
</dbReference>
<feature type="compositionally biased region" description="Low complexity" evidence="5">
    <location>
        <begin position="391"/>
        <end position="410"/>
    </location>
</feature>
<proteinExistence type="predicted"/>
<feature type="domain" description="Inositolphosphotransferase Aur1/Ipt1" evidence="7">
    <location>
        <begin position="159"/>
        <end position="346"/>
    </location>
</feature>
<evidence type="ECO:0000256" key="6">
    <source>
        <dbReference type="SAM" id="Phobius"/>
    </source>
</evidence>
<feature type="transmembrane region" description="Helical" evidence="6">
    <location>
        <begin position="183"/>
        <end position="209"/>
    </location>
</feature>
<dbReference type="eggNOG" id="COG0671">
    <property type="taxonomic scope" value="Bacteria"/>
</dbReference>
<evidence type="ECO:0000259" key="7">
    <source>
        <dbReference type="Pfam" id="PF14378"/>
    </source>
</evidence>
<dbReference type="GO" id="GO:0016020">
    <property type="term" value="C:membrane"/>
    <property type="evidence" value="ECO:0007669"/>
    <property type="project" value="UniProtKB-SubCell"/>
</dbReference>
<dbReference type="HOGENOM" id="CLU_670682_0_0_11"/>
<organism evidence="8 9">
    <name type="scientific">Streptantibioticus cattleyicolor (strain ATCC 35852 / DSM 46488 / JCM 4925 / NBRC 14057 / NRRL 8057)</name>
    <name type="common">Streptomyces cattleya</name>
    <dbReference type="NCBI Taxonomy" id="1003195"/>
    <lineage>
        <taxon>Bacteria</taxon>
        <taxon>Bacillati</taxon>
        <taxon>Actinomycetota</taxon>
        <taxon>Actinomycetes</taxon>
        <taxon>Kitasatosporales</taxon>
        <taxon>Streptomycetaceae</taxon>
        <taxon>Streptantibioticus</taxon>
    </lineage>
</organism>
<dbReference type="PANTHER" id="PTHR31310:SF7">
    <property type="entry name" value="PA-PHOSPHATASE RELATED-FAMILY PROTEIN DDB_G0268928"/>
    <property type="match status" value="1"/>
</dbReference>
<feature type="transmembrane region" description="Helical" evidence="6">
    <location>
        <begin position="281"/>
        <end position="300"/>
    </location>
</feature>
<accession>G8WRV6</accession>
<evidence type="ECO:0000256" key="3">
    <source>
        <dbReference type="ARBA" id="ARBA00022989"/>
    </source>
</evidence>
<dbReference type="PATRIC" id="fig|1003195.29.peg.1878"/>
<feature type="region of interest" description="Disordered" evidence="5">
    <location>
        <begin position="1"/>
        <end position="119"/>
    </location>
</feature>
<feature type="compositionally biased region" description="Pro residues" evidence="5">
    <location>
        <begin position="85"/>
        <end position="96"/>
    </location>
</feature>
<evidence type="ECO:0000313" key="8">
    <source>
        <dbReference type="EMBL" id="AEW94239.1"/>
    </source>
</evidence>
<dbReference type="STRING" id="1003195.SCATT_18680"/>
<comment type="subcellular location">
    <subcellularLocation>
        <location evidence="1">Membrane</location>
        <topology evidence="1">Multi-pass membrane protein</topology>
    </subcellularLocation>
</comment>
<feature type="transmembrane region" description="Helical" evidence="6">
    <location>
        <begin position="330"/>
        <end position="347"/>
    </location>
</feature>
<keyword evidence="9" id="KW-1185">Reference proteome</keyword>
<dbReference type="Pfam" id="PF14378">
    <property type="entry name" value="PAP2_3"/>
    <property type="match status" value="1"/>
</dbReference>
<evidence type="ECO:0000313" key="9">
    <source>
        <dbReference type="Proteomes" id="UP000007842"/>
    </source>
</evidence>
<dbReference type="CDD" id="cd03386">
    <property type="entry name" value="PAP2_Aur1_like"/>
    <property type="match status" value="1"/>
</dbReference>
<feature type="transmembrane region" description="Helical" evidence="6">
    <location>
        <begin position="221"/>
        <end position="240"/>
    </location>
</feature>
<reference evidence="9" key="1">
    <citation type="submission" date="2011-12" db="EMBL/GenBank/DDBJ databases">
        <title>Complete genome sequence of Streptomyces cattleya strain DSM 46488.</title>
        <authorList>
            <person name="Ou H.-Y."/>
            <person name="Li P."/>
            <person name="Zhao C."/>
            <person name="O'Hagan D."/>
            <person name="Deng Z."/>
        </authorList>
    </citation>
    <scope>NUCLEOTIDE SEQUENCE [LARGE SCALE GENOMIC DNA]</scope>
    <source>
        <strain evidence="9">ATCC 35852 / DSM 46488 / JCM 4925 / NBRC 14057 / NRRL 8057</strain>
    </source>
</reference>
<dbReference type="KEGG" id="scy:SCATT_18680"/>
<dbReference type="AlphaFoldDB" id="G8WRV6"/>